<comment type="caution">
    <text evidence="1">The sequence shown here is derived from an EMBL/GenBank/DDBJ whole genome shotgun (WGS) entry which is preliminary data.</text>
</comment>
<sequence length="496" mass="56844">MGPPAHLLAGQVGAEKWHKNTLTTVRETTNLTKRCGKEALELWCPIPPPGQAEETPYERKLRKDTWKFKLDVLATGEVRRKPPEGPGVTLWKSKIKPPPWISKIALPCCRDFSTMKNNEFVAQYVRDTRLVVSRLRQALIEINEQFKTLVRLREQLDLMLDKVRQGLIPDKVDALMKWEKKEFRKLKAKLEGTMAMLGNHLKVGNKTEAEDMDKTPHQHPIQAIITTSIHHHMELYKLALGTCRQTLNTLCGERGRVLDLIPQPLRMVILGAGRDSWLALDRPSSPWVERNETPIPDPVGPFTPECAAALEEARRLTFLTKNVLLQVQKAINEAQDIRNTAHNAIENSLQGKRDETLVHKERLDMTLGGTRSTLHRCQRFQHEMRITRGMALGPESSKYLETRERLTRPVVQVFQRHVGTQLPEAAILNQSTAQLDRSIADTADNISHLKATQRYLRECIHDKQTGYEVDGSIKRLRQRRMHPHTTMKETFELVYT</sequence>
<gene>
    <name evidence="1" type="ORF">JD844_013310</name>
</gene>
<name>A0ABQ7TL30_PHRPL</name>
<evidence type="ECO:0000313" key="1">
    <source>
        <dbReference type="EMBL" id="KAH0630358.1"/>
    </source>
</evidence>
<dbReference type="InterPro" id="IPR038949">
    <property type="entry name" value="TEKTL1"/>
</dbReference>
<dbReference type="PANTHER" id="PTHR35081">
    <property type="entry name" value="COILED-COIL DOMAIN-CONTAINING PROTEIN 105"/>
    <property type="match status" value="1"/>
</dbReference>
<evidence type="ECO:0008006" key="3">
    <source>
        <dbReference type="Google" id="ProtNLM"/>
    </source>
</evidence>
<protein>
    <recommendedName>
        <fullName evidence="3">Tektin</fullName>
    </recommendedName>
</protein>
<dbReference type="Proteomes" id="UP000826234">
    <property type="component" value="Unassembled WGS sequence"/>
</dbReference>
<accession>A0ABQ7TL30</accession>
<keyword evidence="2" id="KW-1185">Reference proteome</keyword>
<evidence type="ECO:0000313" key="2">
    <source>
        <dbReference type="Proteomes" id="UP000826234"/>
    </source>
</evidence>
<organism evidence="1 2">
    <name type="scientific">Phrynosoma platyrhinos</name>
    <name type="common">Desert horned lizard</name>
    <dbReference type="NCBI Taxonomy" id="52577"/>
    <lineage>
        <taxon>Eukaryota</taxon>
        <taxon>Metazoa</taxon>
        <taxon>Chordata</taxon>
        <taxon>Craniata</taxon>
        <taxon>Vertebrata</taxon>
        <taxon>Euteleostomi</taxon>
        <taxon>Lepidosauria</taxon>
        <taxon>Squamata</taxon>
        <taxon>Bifurcata</taxon>
        <taxon>Unidentata</taxon>
        <taxon>Episquamata</taxon>
        <taxon>Toxicofera</taxon>
        <taxon>Iguania</taxon>
        <taxon>Phrynosomatidae</taxon>
        <taxon>Phrynosomatinae</taxon>
        <taxon>Phrynosoma</taxon>
    </lineage>
</organism>
<dbReference type="EMBL" id="JAIPUX010000439">
    <property type="protein sequence ID" value="KAH0630358.1"/>
    <property type="molecule type" value="Genomic_DNA"/>
</dbReference>
<proteinExistence type="predicted"/>
<reference evidence="1 2" key="1">
    <citation type="journal article" date="2022" name="Gigascience">
        <title>A chromosome-level genome assembly and annotation of the desert horned lizard, Phrynosoma platyrhinos, provides insight into chromosomal rearrangements among reptiles.</title>
        <authorList>
            <person name="Koochekian N."/>
            <person name="Ascanio A."/>
            <person name="Farleigh K."/>
            <person name="Card D.C."/>
            <person name="Schield D.R."/>
            <person name="Castoe T.A."/>
            <person name="Jezkova T."/>
        </authorList>
    </citation>
    <scope>NUCLEOTIDE SEQUENCE [LARGE SCALE GENOMIC DNA]</scope>
    <source>
        <strain evidence="1">NK-2021</strain>
    </source>
</reference>
<dbReference type="PANTHER" id="PTHR35081:SF1">
    <property type="entry name" value="COILED-COIL DOMAIN-CONTAINING PROTEIN 105"/>
    <property type="match status" value="1"/>
</dbReference>